<evidence type="ECO:0000256" key="1">
    <source>
        <dbReference type="ARBA" id="ARBA00022741"/>
    </source>
</evidence>
<dbReference type="PROSITE" id="PS50901">
    <property type="entry name" value="FTSK"/>
    <property type="match status" value="1"/>
</dbReference>
<dbReference type="Pfam" id="PF01580">
    <property type="entry name" value="FtsK_SpoIIIE"/>
    <property type="match status" value="1"/>
</dbReference>
<keyword evidence="5" id="KW-1133">Transmembrane helix</keyword>
<dbReference type="Proteomes" id="UP001385809">
    <property type="component" value="Unassembled WGS sequence"/>
</dbReference>
<name>A0ABU8MYR0_9PSEU</name>
<evidence type="ECO:0000313" key="7">
    <source>
        <dbReference type="EMBL" id="MEJ2871785.1"/>
    </source>
</evidence>
<feature type="compositionally biased region" description="Basic and acidic residues" evidence="4">
    <location>
        <begin position="495"/>
        <end position="506"/>
    </location>
</feature>
<keyword evidence="5" id="KW-0472">Membrane</keyword>
<feature type="domain" description="FtsK" evidence="6">
    <location>
        <begin position="223"/>
        <end position="422"/>
    </location>
</feature>
<dbReference type="InterPro" id="IPR002543">
    <property type="entry name" value="FtsK_dom"/>
</dbReference>
<dbReference type="PANTHER" id="PTHR22683">
    <property type="entry name" value="SPORULATION PROTEIN RELATED"/>
    <property type="match status" value="1"/>
</dbReference>
<dbReference type="InterPro" id="IPR027417">
    <property type="entry name" value="P-loop_NTPase"/>
</dbReference>
<keyword evidence="8" id="KW-1185">Reference proteome</keyword>
<evidence type="ECO:0000256" key="2">
    <source>
        <dbReference type="ARBA" id="ARBA00022840"/>
    </source>
</evidence>
<dbReference type="Gene3D" id="3.40.50.300">
    <property type="entry name" value="P-loop containing nucleotide triphosphate hydrolases"/>
    <property type="match status" value="1"/>
</dbReference>
<evidence type="ECO:0000256" key="3">
    <source>
        <dbReference type="PROSITE-ProRule" id="PRU00289"/>
    </source>
</evidence>
<keyword evidence="2 3" id="KW-0067">ATP-binding</keyword>
<dbReference type="InterPro" id="IPR050206">
    <property type="entry name" value="FtsK/SpoIIIE/SftA"/>
</dbReference>
<feature type="region of interest" description="Disordered" evidence="4">
    <location>
        <begin position="495"/>
        <end position="519"/>
    </location>
</feature>
<sequence>MPIFDASPLRGTTVNRRANVRPTYIEPPLTLGARLRRSTLSALLRLVVITAWLAAMLVWFLAYVPVVGAAVALVVTLGNVEGRMAGFAVGAVLVAAGVAWRWTGPDSFDRYVEDRTDRFARRIRYRWTWTDLLAACGLASCDAHHTIRVPRLWWVQLGRYADVLHVQLCPGVTAEQLAEKTDALRSEFHALEVRVLPHPTRRGWCLLRVIAADTLLDGVSPPRTPADVDLNALELGRRDDGAPWLLRLLGRHVLVAGATGAGKSNVVAALFTQLAPAIAAGSVRVIGIDPKGGMEFGLYPDLFWHLACETDVEMVEALELAADLVQARAVALRGVARLHTPTVEEPFYLVVVDEIASLTAYLGDRHLRDRAKLALGRLLTKGRAPGVSVVGCVQDPRKDVLELRNLFTTRIALRLSEKTEVAMVLGDGARDRGATADRIPVTAPGVGYLIEDGSPTVVKVRAGYVDDDQLDWLAATYPTPTRLHPDVINAELVHDDEADEQGREPEVVPVQRQRSKARR</sequence>
<dbReference type="EMBL" id="JBBEGN010000028">
    <property type="protein sequence ID" value="MEJ2871785.1"/>
    <property type="molecule type" value="Genomic_DNA"/>
</dbReference>
<protein>
    <submittedName>
        <fullName evidence="7">FtsK/SpoIIIE domain-containing protein</fullName>
    </submittedName>
</protein>
<organism evidence="7 8">
    <name type="scientific">Actinomycetospora aurantiaca</name>
    <dbReference type="NCBI Taxonomy" id="3129233"/>
    <lineage>
        <taxon>Bacteria</taxon>
        <taxon>Bacillati</taxon>
        <taxon>Actinomycetota</taxon>
        <taxon>Actinomycetes</taxon>
        <taxon>Pseudonocardiales</taxon>
        <taxon>Pseudonocardiaceae</taxon>
        <taxon>Actinomycetospora</taxon>
    </lineage>
</organism>
<evidence type="ECO:0000259" key="6">
    <source>
        <dbReference type="PROSITE" id="PS50901"/>
    </source>
</evidence>
<accession>A0ABU8MYR0</accession>
<keyword evidence="1 3" id="KW-0547">Nucleotide-binding</keyword>
<dbReference type="RefSeq" id="WP_337698360.1">
    <property type="nucleotide sequence ID" value="NZ_JBBEGN010000028.1"/>
</dbReference>
<dbReference type="InterPro" id="IPR003593">
    <property type="entry name" value="AAA+_ATPase"/>
</dbReference>
<reference evidence="7 8" key="1">
    <citation type="submission" date="2024-03" db="EMBL/GenBank/DDBJ databases">
        <title>Actinomycetospora sp. OC33-EN08, a novel actinomycete isolated from wild orchid (Aerides multiflora).</title>
        <authorList>
            <person name="Suriyachadkun C."/>
        </authorList>
    </citation>
    <scope>NUCLEOTIDE SEQUENCE [LARGE SCALE GENOMIC DNA]</scope>
    <source>
        <strain evidence="7 8">OC33-EN08</strain>
    </source>
</reference>
<feature type="binding site" evidence="3">
    <location>
        <begin position="257"/>
        <end position="264"/>
    </location>
    <ligand>
        <name>ATP</name>
        <dbReference type="ChEBI" id="CHEBI:30616"/>
    </ligand>
</feature>
<proteinExistence type="predicted"/>
<gene>
    <name evidence="7" type="ORF">WCD74_28785</name>
</gene>
<evidence type="ECO:0000256" key="5">
    <source>
        <dbReference type="SAM" id="Phobius"/>
    </source>
</evidence>
<feature type="transmembrane region" description="Helical" evidence="5">
    <location>
        <begin position="84"/>
        <end position="102"/>
    </location>
</feature>
<evidence type="ECO:0000256" key="4">
    <source>
        <dbReference type="SAM" id="MobiDB-lite"/>
    </source>
</evidence>
<keyword evidence="5" id="KW-0812">Transmembrane</keyword>
<evidence type="ECO:0000313" key="8">
    <source>
        <dbReference type="Proteomes" id="UP001385809"/>
    </source>
</evidence>
<dbReference type="SUPFAM" id="SSF52540">
    <property type="entry name" value="P-loop containing nucleoside triphosphate hydrolases"/>
    <property type="match status" value="1"/>
</dbReference>
<dbReference type="PANTHER" id="PTHR22683:SF41">
    <property type="entry name" value="DNA TRANSLOCASE FTSK"/>
    <property type="match status" value="1"/>
</dbReference>
<comment type="caution">
    <text evidence="7">The sequence shown here is derived from an EMBL/GenBank/DDBJ whole genome shotgun (WGS) entry which is preliminary data.</text>
</comment>
<dbReference type="SMART" id="SM00382">
    <property type="entry name" value="AAA"/>
    <property type="match status" value="1"/>
</dbReference>